<name>A0ABT5HT32_9CAUL</name>
<protein>
    <submittedName>
        <fullName evidence="1">Uncharacterized protein</fullName>
    </submittedName>
</protein>
<gene>
    <name evidence="1" type="ORF">PQU92_08110</name>
</gene>
<proteinExistence type="predicted"/>
<evidence type="ECO:0000313" key="1">
    <source>
        <dbReference type="EMBL" id="MDC7683238.1"/>
    </source>
</evidence>
<reference evidence="1 2" key="1">
    <citation type="submission" date="2023-01" db="EMBL/GenBank/DDBJ databases">
        <title>Novel species of the genus Asticcacaulis isolated from rivers.</title>
        <authorList>
            <person name="Lu H."/>
        </authorList>
    </citation>
    <scope>NUCLEOTIDE SEQUENCE [LARGE SCALE GENOMIC DNA]</scope>
    <source>
        <strain evidence="1 2">BYS171W</strain>
    </source>
</reference>
<accession>A0ABT5HT32</accession>
<evidence type="ECO:0000313" key="2">
    <source>
        <dbReference type="Proteomes" id="UP001214854"/>
    </source>
</evidence>
<comment type="caution">
    <text evidence="1">The sequence shown here is derived from an EMBL/GenBank/DDBJ whole genome shotgun (WGS) entry which is preliminary data.</text>
</comment>
<dbReference type="Proteomes" id="UP001214854">
    <property type="component" value="Unassembled WGS sequence"/>
</dbReference>
<dbReference type="EMBL" id="JAQQKX010000005">
    <property type="protein sequence ID" value="MDC7683238.1"/>
    <property type="molecule type" value="Genomic_DNA"/>
</dbReference>
<organism evidence="1 2">
    <name type="scientific">Asticcacaulis aquaticus</name>
    <dbReference type="NCBI Taxonomy" id="2984212"/>
    <lineage>
        <taxon>Bacteria</taxon>
        <taxon>Pseudomonadati</taxon>
        <taxon>Pseudomonadota</taxon>
        <taxon>Alphaproteobacteria</taxon>
        <taxon>Caulobacterales</taxon>
        <taxon>Caulobacteraceae</taxon>
        <taxon>Asticcacaulis</taxon>
    </lineage>
</organism>
<sequence>MLEITIRGPVASGKTTIQEEAISRLRKIGVSAFNGDILRTPKAAQTLNADILIKTEMTGVDLHWAFTQSKPSDNAVLRVAARTIMAESIDDVLKKFADAKPKPTPAPEAVCPGYLVWNPAHGGPRVNHPDMTSAVTEAMRLADQYPDNHFYVMAPVQEFIVHEIRTKAPIQITAVGQTFEPEKLEWSEAQKIRMRIPLEMRDAADSILNHILDCERRGVFAFVQSSPVLTMLESEKLIFIDPAHGGHLKATFTCAGELLAKDDEIPF</sequence>
<keyword evidence="2" id="KW-1185">Reference proteome</keyword>
<dbReference type="RefSeq" id="WP_272747713.1">
    <property type="nucleotide sequence ID" value="NZ_JAQQKX010000005.1"/>
</dbReference>